<dbReference type="PROSITE" id="PS50977">
    <property type="entry name" value="HTH_TETR_2"/>
    <property type="match status" value="1"/>
</dbReference>
<reference evidence="5" key="1">
    <citation type="journal article" date="2014" name="Int. J. Syst. Evol. Microbiol.">
        <title>Complete genome sequence of Corynebacterium casei LMG S-19264T (=DSM 44701T), isolated from a smear-ripened cheese.</title>
        <authorList>
            <consortium name="US DOE Joint Genome Institute (JGI-PGF)"/>
            <person name="Walter F."/>
            <person name="Albersmeier A."/>
            <person name="Kalinowski J."/>
            <person name="Ruckert C."/>
        </authorList>
    </citation>
    <scope>NUCLEOTIDE SEQUENCE</scope>
    <source>
        <strain evidence="5">JCM 4434</strain>
    </source>
</reference>
<name>A0A8H9HY22_KITAU</name>
<protein>
    <submittedName>
        <fullName evidence="5">TetR family transcriptional regulator</fullName>
    </submittedName>
</protein>
<dbReference type="Pfam" id="PF17940">
    <property type="entry name" value="TetR_C_31"/>
    <property type="match status" value="1"/>
</dbReference>
<keyword evidence="1 2" id="KW-0238">DNA-binding</keyword>
<dbReference type="OrthoDB" id="7506349at2"/>
<gene>
    <name evidence="5" type="ORF">GCM10010502_46740</name>
</gene>
<evidence type="ECO:0000313" key="5">
    <source>
        <dbReference type="EMBL" id="GGU88562.1"/>
    </source>
</evidence>
<dbReference type="EMBL" id="BMUB01000011">
    <property type="protein sequence ID" value="GGU88562.1"/>
    <property type="molecule type" value="Genomic_DNA"/>
</dbReference>
<accession>A0A8H9HY22</accession>
<dbReference type="AlphaFoldDB" id="A0A8H9HY22"/>
<dbReference type="SUPFAM" id="SSF48498">
    <property type="entry name" value="Tetracyclin repressor-like, C-terminal domain"/>
    <property type="match status" value="1"/>
</dbReference>
<sequence length="207" mass="21769">MRRDQDQKQGGTGGAGEAGRPDRRTVLADAAIGVLADAGVRGLTHRAVDAAAGLPPGTTSAYLRTRRALLTALVRRLVELDQGELQAMGERVVIRSSDELVQGIAELMSHRLTGEGRRRSLARYACAVESVRDPELREILVPRENAGRAVVRAFLADQGVADPDGRTATLLACIDGLVFDRLVGGGETGVDELQGLVAAALRGATGP</sequence>
<feature type="region of interest" description="Disordered" evidence="3">
    <location>
        <begin position="1"/>
        <end position="22"/>
    </location>
</feature>
<evidence type="ECO:0000256" key="1">
    <source>
        <dbReference type="ARBA" id="ARBA00023125"/>
    </source>
</evidence>
<evidence type="ECO:0000313" key="6">
    <source>
        <dbReference type="Proteomes" id="UP000610124"/>
    </source>
</evidence>
<dbReference type="RefSeq" id="WP_078867374.1">
    <property type="nucleotide sequence ID" value="NZ_BMUB01000011.1"/>
</dbReference>
<dbReference type="SUPFAM" id="SSF46689">
    <property type="entry name" value="Homeodomain-like"/>
    <property type="match status" value="1"/>
</dbReference>
<proteinExistence type="predicted"/>
<dbReference type="InterPro" id="IPR041583">
    <property type="entry name" value="TetR_C_31"/>
</dbReference>
<feature type="DNA-binding region" description="H-T-H motif" evidence="2">
    <location>
        <begin position="44"/>
        <end position="63"/>
    </location>
</feature>
<comment type="caution">
    <text evidence="5">The sequence shown here is derived from an EMBL/GenBank/DDBJ whole genome shotgun (WGS) entry which is preliminary data.</text>
</comment>
<reference evidence="5" key="2">
    <citation type="submission" date="2020-09" db="EMBL/GenBank/DDBJ databases">
        <authorList>
            <person name="Sun Q."/>
            <person name="Ohkuma M."/>
        </authorList>
    </citation>
    <scope>NUCLEOTIDE SEQUENCE</scope>
    <source>
        <strain evidence="5">JCM 4434</strain>
    </source>
</reference>
<evidence type="ECO:0000256" key="2">
    <source>
        <dbReference type="PROSITE-ProRule" id="PRU00335"/>
    </source>
</evidence>
<dbReference type="GeneID" id="97487683"/>
<dbReference type="Proteomes" id="UP000610124">
    <property type="component" value="Unassembled WGS sequence"/>
</dbReference>
<organism evidence="5 6">
    <name type="scientific">Kitasatospora aureofaciens</name>
    <name type="common">Streptomyces aureofaciens</name>
    <dbReference type="NCBI Taxonomy" id="1894"/>
    <lineage>
        <taxon>Bacteria</taxon>
        <taxon>Bacillati</taxon>
        <taxon>Actinomycetota</taxon>
        <taxon>Actinomycetes</taxon>
        <taxon>Kitasatosporales</taxon>
        <taxon>Streptomycetaceae</taxon>
        <taxon>Kitasatospora</taxon>
    </lineage>
</organism>
<evidence type="ECO:0000259" key="4">
    <source>
        <dbReference type="PROSITE" id="PS50977"/>
    </source>
</evidence>
<dbReference type="InterPro" id="IPR001647">
    <property type="entry name" value="HTH_TetR"/>
</dbReference>
<dbReference type="InterPro" id="IPR009057">
    <property type="entry name" value="Homeodomain-like_sf"/>
</dbReference>
<feature type="domain" description="HTH tetR-type" evidence="4">
    <location>
        <begin position="21"/>
        <end position="81"/>
    </location>
</feature>
<evidence type="ECO:0000256" key="3">
    <source>
        <dbReference type="SAM" id="MobiDB-lite"/>
    </source>
</evidence>
<dbReference type="InterPro" id="IPR036271">
    <property type="entry name" value="Tet_transcr_reg_TetR-rel_C_sf"/>
</dbReference>
<dbReference type="GO" id="GO:0003677">
    <property type="term" value="F:DNA binding"/>
    <property type="evidence" value="ECO:0007669"/>
    <property type="project" value="UniProtKB-UniRule"/>
</dbReference>
<dbReference type="Gene3D" id="1.10.357.10">
    <property type="entry name" value="Tetracycline Repressor, domain 2"/>
    <property type="match status" value="1"/>
</dbReference>